<dbReference type="GO" id="GO:0030527">
    <property type="term" value="F:structural constituent of chromatin"/>
    <property type="evidence" value="ECO:0007669"/>
    <property type="project" value="InterPro"/>
</dbReference>
<evidence type="ECO:0000313" key="8">
    <source>
        <dbReference type="EMBL" id="CAD7086278.1"/>
    </source>
</evidence>
<evidence type="ECO:0000256" key="3">
    <source>
        <dbReference type="SAM" id="MobiDB-lite"/>
    </source>
</evidence>
<dbReference type="InterPro" id="IPR000219">
    <property type="entry name" value="DH_dom"/>
</dbReference>
<dbReference type="PANTHER" id="PTHR23113">
    <property type="entry name" value="GUANINE NUCLEOTIDE EXCHANGE FACTOR"/>
    <property type="match status" value="1"/>
</dbReference>
<feature type="compositionally biased region" description="Polar residues" evidence="3">
    <location>
        <begin position="1524"/>
        <end position="1538"/>
    </location>
</feature>
<dbReference type="PRINTS" id="PR00620">
    <property type="entry name" value="HISTONEH2A"/>
</dbReference>
<evidence type="ECO:0000313" key="9">
    <source>
        <dbReference type="Proteomes" id="UP000594454"/>
    </source>
</evidence>
<dbReference type="GO" id="GO:0005085">
    <property type="term" value="F:guanyl-nucleotide exchange factor activity"/>
    <property type="evidence" value="ECO:0007669"/>
    <property type="project" value="UniProtKB-KW"/>
</dbReference>
<keyword evidence="9" id="KW-1185">Reference proteome</keyword>
<dbReference type="FunCoup" id="A0A7R8UTJ0">
    <property type="interactions" value="1366"/>
</dbReference>
<dbReference type="PROSITE" id="PS50212">
    <property type="entry name" value="RASGEF_NTER"/>
    <property type="match status" value="1"/>
</dbReference>
<dbReference type="InterPro" id="IPR036964">
    <property type="entry name" value="RASGEF_cat_dom_sf"/>
</dbReference>
<accession>A0A7R8UTJ0</accession>
<feature type="domain" description="DH" evidence="6">
    <location>
        <begin position="206"/>
        <end position="392"/>
    </location>
</feature>
<dbReference type="PROSITE" id="PS00720">
    <property type="entry name" value="RASGEF"/>
    <property type="match status" value="1"/>
</dbReference>
<dbReference type="Proteomes" id="UP000594454">
    <property type="component" value="Chromosome 3"/>
</dbReference>
<dbReference type="PANTHER" id="PTHR23113:SF363">
    <property type="entry name" value="PROTEIN SON OF SEVENLESS"/>
    <property type="match status" value="1"/>
</dbReference>
<evidence type="ECO:0008006" key="10">
    <source>
        <dbReference type="Google" id="ProtNLM"/>
    </source>
</evidence>
<dbReference type="Gene3D" id="1.20.870.10">
    <property type="entry name" value="Son of sevenless (SoS) protein Chain: S domain 1"/>
    <property type="match status" value="1"/>
</dbReference>
<dbReference type="Pfam" id="PF22697">
    <property type="entry name" value="SOS1_NGEF_PH"/>
    <property type="match status" value="1"/>
</dbReference>
<protein>
    <recommendedName>
        <fullName evidence="10">Protein son of sevenless</fullName>
    </recommendedName>
</protein>
<dbReference type="OrthoDB" id="546434at2759"/>
<dbReference type="SMART" id="SM00229">
    <property type="entry name" value="RasGEFN"/>
    <property type="match status" value="1"/>
</dbReference>
<dbReference type="Pfam" id="PF00617">
    <property type="entry name" value="RasGEF"/>
    <property type="match status" value="1"/>
</dbReference>
<proteinExistence type="predicted"/>
<dbReference type="Gene3D" id="6.10.250.3060">
    <property type="match status" value="1"/>
</dbReference>
<dbReference type="GO" id="GO:0005886">
    <property type="term" value="C:plasma membrane"/>
    <property type="evidence" value="ECO:0007669"/>
    <property type="project" value="TreeGrafter"/>
</dbReference>
<dbReference type="CDD" id="cd00160">
    <property type="entry name" value="RhoGEF"/>
    <property type="match status" value="1"/>
</dbReference>
<dbReference type="InterPro" id="IPR002119">
    <property type="entry name" value="Histone_H2A"/>
</dbReference>
<dbReference type="CDD" id="cd22915">
    <property type="entry name" value="HFD_SOS1_rpt2"/>
    <property type="match status" value="1"/>
</dbReference>
<feature type="compositionally biased region" description="Low complexity" evidence="3">
    <location>
        <begin position="1238"/>
        <end position="1247"/>
    </location>
</feature>
<feature type="domain" description="Ras-GEF" evidence="5">
    <location>
        <begin position="784"/>
        <end position="1022"/>
    </location>
</feature>
<dbReference type="GO" id="GO:0046982">
    <property type="term" value="F:protein heterodimerization activity"/>
    <property type="evidence" value="ECO:0007669"/>
    <property type="project" value="InterPro"/>
</dbReference>
<dbReference type="Pfam" id="PF00618">
    <property type="entry name" value="RasGEF_N"/>
    <property type="match status" value="1"/>
</dbReference>
<feature type="region of interest" description="Disordered" evidence="3">
    <location>
        <begin position="1022"/>
        <end position="1100"/>
    </location>
</feature>
<dbReference type="InterPro" id="IPR035899">
    <property type="entry name" value="DBL_dom_sf"/>
</dbReference>
<evidence type="ECO:0000256" key="1">
    <source>
        <dbReference type="ARBA" id="ARBA00022658"/>
    </source>
</evidence>
<dbReference type="InterPro" id="IPR001849">
    <property type="entry name" value="PH_domain"/>
</dbReference>
<gene>
    <name evidence="8" type="ORF">HERILL_LOCUS9065</name>
</gene>
<dbReference type="CDD" id="cd06224">
    <property type="entry name" value="REM"/>
    <property type="match status" value="1"/>
</dbReference>
<dbReference type="Gene3D" id="2.30.29.30">
    <property type="entry name" value="Pleckstrin-homology domain (PH domain)/Phosphotyrosine-binding domain (PTB)"/>
    <property type="match status" value="1"/>
</dbReference>
<feature type="region of interest" description="Disordered" evidence="3">
    <location>
        <begin position="1234"/>
        <end position="1255"/>
    </location>
</feature>
<dbReference type="GO" id="GO:0003677">
    <property type="term" value="F:DNA binding"/>
    <property type="evidence" value="ECO:0007669"/>
    <property type="project" value="InterPro"/>
</dbReference>
<dbReference type="PROSITE" id="PS50003">
    <property type="entry name" value="PH_DOMAIN"/>
    <property type="match status" value="1"/>
</dbReference>
<dbReference type="SUPFAM" id="SSF50729">
    <property type="entry name" value="PH domain-like"/>
    <property type="match status" value="1"/>
</dbReference>
<dbReference type="SMART" id="SM00147">
    <property type="entry name" value="RasGEF"/>
    <property type="match status" value="1"/>
</dbReference>
<dbReference type="EMBL" id="LR899011">
    <property type="protein sequence ID" value="CAD7086278.1"/>
    <property type="molecule type" value="Genomic_DNA"/>
</dbReference>
<dbReference type="SUPFAM" id="SSF48366">
    <property type="entry name" value="Ras GEF"/>
    <property type="match status" value="1"/>
</dbReference>
<dbReference type="Gene3D" id="1.10.840.10">
    <property type="entry name" value="Ras guanine-nucleotide exchange factors catalytic domain"/>
    <property type="match status" value="1"/>
</dbReference>
<feature type="compositionally biased region" description="Low complexity" evidence="3">
    <location>
        <begin position="1049"/>
        <end position="1061"/>
    </location>
</feature>
<feature type="compositionally biased region" description="Low complexity" evidence="3">
    <location>
        <begin position="1086"/>
        <end position="1100"/>
    </location>
</feature>
<feature type="region of interest" description="Disordered" evidence="3">
    <location>
        <begin position="1463"/>
        <end position="1573"/>
    </location>
</feature>
<feature type="compositionally biased region" description="Low complexity" evidence="3">
    <location>
        <begin position="1484"/>
        <end position="1511"/>
    </location>
</feature>
<dbReference type="InterPro" id="IPR019804">
    <property type="entry name" value="Ras_G-nucl-exch_fac_CS"/>
</dbReference>
<dbReference type="CDD" id="cd22914">
    <property type="entry name" value="HFD_SOS1_rpt1"/>
    <property type="match status" value="1"/>
</dbReference>
<dbReference type="Gene3D" id="1.20.900.10">
    <property type="entry name" value="Dbl homology (DH) domain"/>
    <property type="match status" value="1"/>
</dbReference>
<dbReference type="GO" id="GO:0000786">
    <property type="term" value="C:nucleosome"/>
    <property type="evidence" value="ECO:0007669"/>
    <property type="project" value="InterPro"/>
</dbReference>
<dbReference type="Pfam" id="PF00621">
    <property type="entry name" value="RhoGEF"/>
    <property type="match status" value="1"/>
</dbReference>
<dbReference type="PROSITE" id="PS50010">
    <property type="entry name" value="DH_2"/>
    <property type="match status" value="1"/>
</dbReference>
<evidence type="ECO:0000259" key="4">
    <source>
        <dbReference type="PROSITE" id="PS50003"/>
    </source>
</evidence>
<dbReference type="InterPro" id="IPR008937">
    <property type="entry name" value="Ras-like_GEF"/>
</dbReference>
<dbReference type="SMART" id="SM00233">
    <property type="entry name" value="PH"/>
    <property type="match status" value="1"/>
</dbReference>
<feature type="compositionally biased region" description="Pro residues" evidence="3">
    <location>
        <begin position="1512"/>
        <end position="1521"/>
    </location>
</feature>
<dbReference type="InterPro" id="IPR023578">
    <property type="entry name" value="Ras_GEF_dom_sf"/>
</dbReference>
<sequence>MFSGQHVTSDSKPYDFEKSENAAKWKGLFSPALKKVLEQVHPRLTAGEDALLYVESLCLRLLAMLCAKPPPHTIQDIEDRIGKTFPTPIDKWALNEARDTIDKSKKKKSVLPVDRVHTMLQKEVLQYKIDSSVSLFLVAVLEYISADILKLAGNYVKNIKHVEISREDIKVAMCADKVLMDMFYQGDNSSTIIPSPLPPTPSGSASYEEVVKELIHDEKQYQRDLHMIIRVFRDELTKIVDDPKKLEIIFSNIFDIYEVTVTLLGSLEDVIEMSQEQNLPYVGSCFEELAEAAEFDVYIKYASEVTSAQSRDTLTNLLATSKASSLISAGHGFLEACKYYLPKLLLVPIWHAFLYIEYVSILRSLSPSVEDTESFSQVLGLLKPLQSSLENIVSHLPKESVVRTPTRARRQLAILRTLELQNSVEHWDTDVVGQNCNEFIREDTLAKLGSGKRITERKVYLFDGLLVLCKSISRRQATSVAGNNYEYRLKEKFFMRRLHVIDRADTDELKNSFEISPRDQQSVVLIAKTPQHKNDWMADLIMVNTKSMLDRILDSFLLDIEKQHPLRMPSPDIYKFAVPDSPENIILEEKDSTGVPLIKGATLCKLIERLTYHIYADPMFVRTFLTTYRYFCTPHELLQLLIERFNIPDPSLVYPDQPNDKDMIGCEPDKIHKNSQREDWKRYKKEYVQPVQFRVLNVLRHWVDHHFYDFEKDDGLLTKLQDFLNTVNGKSMRKWVYSVLKIVQRKTSHKDSHKEITFAYGNSPPAIEHHLQVPENEYNLLTLHPLELARQLTLLEFELYKNVKPSELVGSPWTKKDKEQKSPNLLKLMKHTTNMTRWFEKSIIEAENYEERVAMVTRAIEVMIVMMELNNFNGCLSIIAAMGSASVFRLKLTFSGLQSRYEKWLEECRELNTDGHLRKYIEKLRSINPPCVPFFGRYLTNIIHLEEGNPDFLPNTELINFSKRRKVAETIGEIQQYQNQPYCLKVDPKIRNFLLNLDPFKGMSDTEISNYLYKESLRIEPKGCKQPPKYPRKWPDIPLKSPGIKPRRQNNNSSSNSNNQNTLPQLGQHSHSSKSHHMHTNEGEQSPPGSNSFSSNTSSNASDFSIFQTIRIQPRNGSANNFHYNSQTHHISHSGDASMHHTSPMSCAAWTSTPKDFSDTVSINSTMMGAAPGIPKRSNSIISVNSTFVNSSADSCCKPILSPASTSNSTNTNNWRHPPFVIPKQYEPLNEDAQPMLSNSFNSLNSEPSPPPIPSPTISPRTDSCLMNRSPFQNMSHHRVNTRCSTYSLSDDSSTSASNAMGGISDHPPHVFPPSPKTQQNCIFANSATDLAGSNDFGQVPISPHVNVPSTQISFNPVVPPPIPPRRPERRELGGEAASYAQKRQAPDAPELPPRDGELSPPPLPPRLHHQPRNPLITLDSLASAPTLNHHHHNHQHQDGFIAGNSNLMLPYTSAIMMRRNSAMEKAAKQQQASSGLTTPSPGSQSAQSSLATNSSTTSSPMTPATPMSPSLAPPLQPPPIATRRTSTNTSPQFSPGESTPKLPPKPRMNSNFYNNTQDKHATMFPYPSTNHE</sequence>
<dbReference type="Gene3D" id="1.10.20.10">
    <property type="entry name" value="Histone, subunit A"/>
    <property type="match status" value="1"/>
</dbReference>
<dbReference type="FunFam" id="1.10.20.10:FF:000029">
    <property type="entry name" value="son of sevenless homolog 1 isoform X1"/>
    <property type="match status" value="1"/>
</dbReference>
<feature type="domain" description="N-terminal Ras-GEF" evidence="7">
    <location>
        <begin position="594"/>
        <end position="747"/>
    </location>
</feature>
<evidence type="ECO:0000259" key="6">
    <source>
        <dbReference type="PROSITE" id="PS50010"/>
    </source>
</evidence>
<evidence type="ECO:0000259" key="7">
    <source>
        <dbReference type="PROSITE" id="PS50212"/>
    </source>
</evidence>
<dbReference type="GO" id="GO:0007265">
    <property type="term" value="P:Ras protein signal transduction"/>
    <property type="evidence" value="ECO:0007669"/>
    <property type="project" value="TreeGrafter"/>
</dbReference>
<dbReference type="InParanoid" id="A0A7R8UTJ0"/>
<dbReference type="InterPro" id="IPR055251">
    <property type="entry name" value="SOS1_NGEF_PH"/>
</dbReference>
<dbReference type="CDD" id="cd00155">
    <property type="entry name" value="RasGEF"/>
    <property type="match status" value="1"/>
</dbReference>
<evidence type="ECO:0000259" key="5">
    <source>
        <dbReference type="PROSITE" id="PS50009"/>
    </source>
</evidence>
<dbReference type="SMART" id="SM00414">
    <property type="entry name" value="H2A"/>
    <property type="match status" value="1"/>
</dbReference>
<feature type="compositionally biased region" description="Polar residues" evidence="3">
    <location>
        <begin position="1469"/>
        <end position="1483"/>
    </location>
</feature>
<feature type="region of interest" description="Disordered" evidence="3">
    <location>
        <begin position="1342"/>
        <end position="1413"/>
    </location>
</feature>
<dbReference type="InterPro" id="IPR000651">
    <property type="entry name" value="Ras-like_Gua-exchang_fac_N"/>
</dbReference>
<dbReference type="SUPFAM" id="SSF48065">
    <property type="entry name" value="DBL homology domain (DH-domain)"/>
    <property type="match status" value="1"/>
</dbReference>
<dbReference type="InterPro" id="IPR011993">
    <property type="entry name" value="PH-like_dom_sf"/>
</dbReference>
<name>A0A7R8UTJ0_HERIL</name>
<dbReference type="CDD" id="cd01261">
    <property type="entry name" value="PH_SOS"/>
    <property type="match status" value="1"/>
</dbReference>
<evidence type="ECO:0000256" key="2">
    <source>
        <dbReference type="PROSITE-ProRule" id="PRU00168"/>
    </source>
</evidence>
<organism evidence="8 9">
    <name type="scientific">Hermetia illucens</name>
    <name type="common">Black soldier fly</name>
    <dbReference type="NCBI Taxonomy" id="343691"/>
    <lineage>
        <taxon>Eukaryota</taxon>
        <taxon>Metazoa</taxon>
        <taxon>Ecdysozoa</taxon>
        <taxon>Arthropoda</taxon>
        <taxon>Hexapoda</taxon>
        <taxon>Insecta</taxon>
        <taxon>Pterygota</taxon>
        <taxon>Neoptera</taxon>
        <taxon>Endopterygota</taxon>
        <taxon>Diptera</taxon>
        <taxon>Brachycera</taxon>
        <taxon>Stratiomyomorpha</taxon>
        <taxon>Stratiomyidae</taxon>
        <taxon>Hermetiinae</taxon>
        <taxon>Hermetia</taxon>
    </lineage>
</organism>
<feature type="domain" description="PH" evidence="4">
    <location>
        <begin position="438"/>
        <end position="545"/>
    </location>
</feature>
<dbReference type="InterPro" id="IPR009072">
    <property type="entry name" value="Histone-fold"/>
</dbReference>
<dbReference type="InterPro" id="IPR001895">
    <property type="entry name" value="RASGEF_cat_dom"/>
</dbReference>
<keyword evidence="1 2" id="KW-0344">Guanine-nucleotide releasing factor</keyword>
<dbReference type="SUPFAM" id="SSF47113">
    <property type="entry name" value="Histone-fold"/>
    <property type="match status" value="1"/>
</dbReference>
<reference evidence="8 9" key="1">
    <citation type="submission" date="2020-11" db="EMBL/GenBank/DDBJ databases">
        <authorList>
            <person name="Wallbank WR R."/>
            <person name="Pardo Diaz C."/>
            <person name="Kozak K."/>
            <person name="Martin S."/>
            <person name="Jiggins C."/>
            <person name="Moest M."/>
            <person name="Warren A I."/>
            <person name="Generalovic N T."/>
            <person name="Byers J.R.P. K."/>
            <person name="Montejo-Kovacevich G."/>
            <person name="Yen C E."/>
        </authorList>
    </citation>
    <scope>NUCLEOTIDE SEQUENCE [LARGE SCALE GENOMIC DNA]</scope>
</reference>
<dbReference type="SMART" id="SM00325">
    <property type="entry name" value="RhoGEF"/>
    <property type="match status" value="1"/>
</dbReference>
<dbReference type="OMA" id="KNTHRED"/>
<dbReference type="PROSITE" id="PS50009">
    <property type="entry name" value="RASGEF_CAT"/>
    <property type="match status" value="1"/>
</dbReference>